<evidence type="ECO:0000313" key="3">
    <source>
        <dbReference type="Proteomes" id="UP000052268"/>
    </source>
</evidence>
<feature type="domain" description="Glycosyltransferase 2-like" evidence="1">
    <location>
        <begin position="5"/>
        <end position="133"/>
    </location>
</feature>
<dbReference type="Gene3D" id="3.90.550.10">
    <property type="entry name" value="Spore Coat Polysaccharide Biosynthesis Protein SpsA, Chain A"/>
    <property type="match status" value="1"/>
</dbReference>
<dbReference type="SUPFAM" id="SSF53448">
    <property type="entry name" value="Nucleotide-diphospho-sugar transferases"/>
    <property type="match status" value="1"/>
</dbReference>
<accession>A0A0J7Y6X4</accession>
<dbReference type="PATRIC" id="fig|1114963.3.peg.781"/>
<dbReference type="PANTHER" id="PTHR43685">
    <property type="entry name" value="GLYCOSYLTRANSFERASE"/>
    <property type="match status" value="1"/>
</dbReference>
<reference evidence="2 3" key="1">
    <citation type="journal article" date="2015" name="G3 (Bethesda)">
        <title>Insights into Ongoing Evolution of the Hexachlorocyclohexane Catabolic Pathway from Comparative Genomics of Ten Sphingomonadaceae Strains.</title>
        <authorList>
            <person name="Pearce S.L."/>
            <person name="Oakeshott J.G."/>
            <person name="Pandey G."/>
        </authorList>
    </citation>
    <scope>NUCLEOTIDE SEQUENCE [LARGE SCALE GENOMIC DNA]</scope>
    <source>
        <strain evidence="2 3">LL02</strain>
    </source>
</reference>
<dbReference type="EMBL" id="JACU01000002">
    <property type="protein sequence ID" value="KMS59412.1"/>
    <property type="molecule type" value="Genomic_DNA"/>
</dbReference>
<dbReference type="Proteomes" id="UP000052268">
    <property type="component" value="Unassembled WGS sequence"/>
</dbReference>
<dbReference type="GO" id="GO:0016740">
    <property type="term" value="F:transferase activity"/>
    <property type="evidence" value="ECO:0007669"/>
    <property type="project" value="UniProtKB-KW"/>
</dbReference>
<dbReference type="AlphaFoldDB" id="A0A0J7Y6X4"/>
<protein>
    <submittedName>
        <fullName evidence="2">Glycosyl transferase</fullName>
    </submittedName>
</protein>
<dbReference type="InterPro" id="IPR050834">
    <property type="entry name" value="Glycosyltransf_2"/>
</dbReference>
<evidence type="ECO:0000313" key="2">
    <source>
        <dbReference type="EMBL" id="KMS59412.1"/>
    </source>
</evidence>
<dbReference type="RefSeq" id="WP_082699583.1">
    <property type="nucleotide sequence ID" value="NZ_KQ130452.1"/>
</dbReference>
<dbReference type="InterPro" id="IPR001173">
    <property type="entry name" value="Glyco_trans_2-like"/>
</dbReference>
<gene>
    <name evidence="2" type="ORF">V474_09400</name>
</gene>
<dbReference type="InterPro" id="IPR029044">
    <property type="entry name" value="Nucleotide-diphossugar_trans"/>
</dbReference>
<dbReference type="CDD" id="cd00761">
    <property type="entry name" value="Glyco_tranf_GTA_type"/>
    <property type="match status" value="1"/>
</dbReference>
<proteinExistence type="predicted"/>
<dbReference type="OrthoDB" id="396512at2"/>
<name>A0A0J7Y6X4_9SPHN</name>
<comment type="caution">
    <text evidence="2">The sequence shown here is derived from an EMBL/GenBank/DDBJ whole genome shotgun (WGS) entry which is preliminary data.</text>
</comment>
<organism evidence="2 3">
    <name type="scientific">Novosphingobium barchaimii LL02</name>
    <dbReference type="NCBI Taxonomy" id="1114963"/>
    <lineage>
        <taxon>Bacteria</taxon>
        <taxon>Pseudomonadati</taxon>
        <taxon>Pseudomonadota</taxon>
        <taxon>Alphaproteobacteria</taxon>
        <taxon>Sphingomonadales</taxon>
        <taxon>Sphingomonadaceae</taxon>
        <taxon>Novosphingobium</taxon>
    </lineage>
</organism>
<dbReference type="Pfam" id="PF00535">
    <property type="entry name" value="Glycos_transf_2"/>
    <property type="match status" value="1"/>
</dbReference>
<dbReference type="PANTHER" id="PTHR43685:SF2">
    <property type="entry name" value="GLYCOSYLTRANSFERASE 2-LIKE DOMAIN-CONTAINING PROTEIN"/>
    <property type="match status" value="1"/>
</dbReference>
<sequence length="366" mass="40160">MPTLSICIPTYNRSHYLAELLDSIIAQDMPEIEVVVSDDGSPDDTAALARRYGERIARFTFLHQPVNIGVDRNIRAVTEAATGDYIWLIGDDDRLEPGGARRVMDAIERWPGVVGLTLGVVDYDVTLRHVTGLRVMPRTQMIEGAAAVFSRTADLLGYISGTVVDRRKWNVASADPSARAMKNLYSPVYILGRAVGADGGWGIVNEPCIGFRSGNDQLKRRVGWLERLKIDVRAYDEIADLLFAGDCIAHRAMCKRVFDTHILARIVNARTGGEDSGERLDAAIYLIGRYAAMPRLWLLGLPMLFAPAAMLRAVRSAYKRMVGSSGTARARQFVSAESAAAATRVPLPHGSDPILRGAVRLQGQFH</sequence>
<keyword evidence="2" id="KW-0808">Transferase</keyword>
<evidence type="ECO:0000259" key="1">
    <source>
        <dbReference type="Pfam" id="PF00535"/>
    </source>
</evidence>
<keyword evidence="3" id="KW-1185">Reference proteome</keyword>